<evidence type="ECO:0000313" key="1">
    <source>
        <dbReference type="EMBL" id="CAH3162318.1"/>
    </source>
</evidence>
<accession>A0ABN8QDW4</accession>
<dbReference type="EMBL" id="CALNXK010000123">
    <property type="protein sequence ID" value="CAH3162318.1"/>
    <property type="molecule type" value="Genomic_DNA"/>
</dbReference>
<gene>
    <name evidence="1" type="ORF">PLOB_00005268</name>
</gene>
<sequence>MVAEMVSYAQREKAVANTHREMNRAFGQRLSEMMMTESPLRDQQDNSKQRVSVEEIVYNEKFVYMNRLSEARIETEKLLHSSDLSKVQKSRIWRGKSQIC</sequence>
<comment type="caution">
    <text evidence="1">The sequence shown here is derived from an EMBL/GenBank/DDBJ whole genome shotgun (WGS) entry which is preliminary data.</text>
</comment>
<keyword evidence="2" id="KW-1185">Reference proteome</keyword>
<dbReference type="Proteomes" id="UP001159405">
    <property type="component" value="Unassembled WGS sequence"/>
</dbReference>
<name>A0ABN8QDW4_9CNID</name>
<organism evidence="1 2">
    <name type="scientific">Porites lobata</name>
    <dbReference type="NCBI Taxonomy" id="104759"/>
    <lineage>
        <taxon>Eukaryota</taxon>
        <taxon>Metazoa</taxon>
        <taxon>Cnidaria</taxon>
        <taxon>Anthozoa</taxon>
        <taxon>Hexacorallia</taxon>
        <taxon>Scleractinia</taxon>
        <taxon>Fungiina</taxon>
        <taxon>Poritidae</taxon>
        <taxon>Porites</taxon>
    </lineage>
</organism>
<reference evidence="1 2" key="1">
    <citation type="submission" date="2022-05" db="EMBL/GenBank/DDBJ databases">
        <authorList>
            <consortium name="Genoscope - CEA"/>
            <person name="William W."/>
        </authorList>
    </citation>
    <scope>NUCLEOTIDE SEQUENCE [LARGE SCALE GENOMIC DNA]</scope>
</reference>
<protein>
    <submittedName>
        <fullName evidence="1">Uncharacterized protein</fullName>
    </submittedName>
</protein>
<proteinExistence type="predicted"/>
<evidence type="ECO:0000313" key="2">
    <source>
        <dbReference type="Proteomes" id="UP001159405"/>
    </source>
</evidence>